<keyword evidence="3" id="KW-1185">Reference proteome</keyword>
<feature type="transmembrane region" description="Helical" evidence="1">
    <location>
        <begin position="151"/>
        <end position="176"/>
    </location>
</feature>
<keyword evidence="1" id="KW-1133">Transmembrane helix</keyword>
<evidence type="ECO:0000313" key="3">
    <source>
        <dbReference type="Proteomes" id="UP001519345"/>
    </source>
</evidence>
<protein>
    <submittedName>
        <fullName evidence="2">Uncharacterized protein</fullName>
    </submittedName>
</protein>
<dbReference type="Proteomes" id="UP001519345">
    <property type="component" value="Unassembled WGS sequence"/>
</dbReference>
<organism evidence="2 3">
    <name type="scientific">Virgibacillus natechei</name>
    <dbReference type="NCBI Taxonomy" id="1216297"/>
    <lineage>
        <taxon>Bacteria</taxon>
        <taxon>Bacillati</taxon>
        <taxon>Bacillota</taxon>
        <taxon>Bacilli</taxon>
        <taxon>Bacillales</taxon>
        <taxon>Bacillaceae</taxon>
        <taxon>Virgibacillus</taxon>
    </lineage>
</organism>
<name>A0ABS4IJC0_9BACI</name>
<accession>A0ABS4IJC0</accession>
<dbReference type="EMBL" id="JAGGKX010000019">
    <property type="protein sequence ID" value="MBP1971010.1"/>
    <property type="molecule type" value="Genomic_DNA"/>
</dbReference>
<comment type="caution">
    <text evidence="2">The sequence shown here is derived from an EMBL/GenBank/DDBJ whole genome shotgun (WGS) entry which is preliminary data.</text>
</comment>
<keyword evidence="1" id="KW-0812">Transmembrane</keyword>
<proteinExistence type="predicted"/>
<evidence type="ECO:0000256" key="1">
    <source>
        <dbReference type="SAM" id="Phobius"/>
    </source>
</evidence>
<reference evidence="2 3" key="1">
    <citation type="submission" date="2021-03" db="EMBL/GenBank/DDBJ databases">
        <title>Genomic Encyclopedia of Type Strains, Phase IV (KMG-IV): sequencing the most valuable type-strain genomes for metagenomic binning, comparative biology and taxonomic classification.</title>
        <authorList>
            <person name="Goeker M."/>
        </authorList>
    </citation>
    <scope>NUCLEOTIDE SEQUENCE [LARGE SCALE GENOMIC DNA]</scope>
    <source>
        <strain evidence="2 3">DSM 25609</strain>
    </source>
</reference>
<sequence length="228" mass="25388">MLMVFAQLSAPISAQNQNNIGADKEVYVINGQTLEVEELKGEEGENIYHFTWENGSTEKLVIEENSDGEIEAKATGKNGQNYNMKKDLQGDVWVNDKKVIESDEQITQDLTERLAIQNVDPGGGGASEGDWNNYQTEYTSVSNIGSDVSTAAGLIALALGVGWVASALIAIVGNIVSKNLPEVWIKVDKYYRYDDSYNMKGMDRSTFYEYPDYTNYIGTEWSSEYSIR</sequence>
<gene>
    <name evidence="2" type="ORF">J2Z83_003147</name>
</gene>
<evidence type="ECO:0000313" key="2">
    <source>
        <dbReference type="EMBL" id="MBP1971010.1"/>
    </source>
</evidence>
<keyword evidence="1" id="KW-0472">Membrane</keyword>